<dbReference type="AlphaFoldDB" id="A0A0E3RYR7"/>
<keyword evidence="1" id="KW-0472">Membrane</keyword>
<name>A0A0E3RYR7_9EURY</name>
<dbReference type="EMBL" id="CP009515">
    <property type="protein sequence ID" value="AKB73369.1"/>
    <property type="molecule type" value="Genomic_DNA"/>
</dbReference>
<dbReference type="GeneID" id="24804778"/>
<dbReference type="HOGENOM" id="CLU_068609_0_0_2"/>
<dbReference type="PATRIC" id="fig|1434111.4.peg.129"/>
<protein>
    <submittedName>
        <fullName evidence="2">Uncharacterized protein</fullName>
    </submittedName>
</protein>
<feature type="transmembrane region" description="Helical" evidence="1">
    <location>
        <begin position="21"/>
        <end position="48"/>
    </location>
</feature>
<dbReference type="RefSeq" id="WP_048124126.1">
    <property type="nucleotide sequence ID" value="NZ_CP009515.1"/>
</dbReference>
<dbReference type="Proteomes" id="UP000033072">
    <property type="component" value="Chromosome"/>
</dbReference>
<keyword evidence="1" id="KW-0812">Transmembrane</keyword>
<keyword evidence="1" id="KW-1133">Transmembrane helix</keyword>
<reference evidence="2 3" key="1">
    <citation type="submission" date="2014-07" db="EMBL/GenBank/DDBJ databases">
        <title>Methanogenic archaea and the global carbon cycle.</title>
        <authorList>
            <person name="Henriksen J.R."/>
            <person name="Luke J."/>
            <person name="Reinhart S."/>
            <person name="Benedict M.N."/>
            <person name="Youngblut N.D."/>
            <person name="Metcalf M.E."/>
            <person name="Whitaker R.J."/>
            <person name="Metcalf W.W."/>
        </authorList>
    </citation>
    <scope>NUCLEOTIDE SEQUENCE [LARGE SCALE GENOMIC DNA]</scope>
    <source>
        <strain evidence="2 3">Z-7289</strain>
    </source>
</reference>
<gene>
    <name evidence="2" type="ORF">MSLAZ_0108</name>
</gene>
<evidence type="ECO:0000313" key="3">
    <source>
        <dbReference type="Proteomes" id="UP000033072"/>
    </source>
</evidence>
<keyword evidence="3" id="KW-1185">Reference proteome</keyword>
<evidence type="ECO:0000256" key="1">
    <source>
        <dbReference type="SAM" id="Phobius"/>
    </source>
</evidence>
<dbReference type="OrthoDB" id="117273at2157"/>
<dbReference type="KEGG" id="mls:MSLAZ_0108"/>
<proteinExistence type="predicted"/>
<evidence type="ECO:0000313" key="2">
    <source>
        <dbReference type="EMBL" id="AKB73369.1"/>
    </source>
</evidence>
<accession>A0A0E3RYR7</accession>
<sequence length="325" mass="35604">MTEIRDKMIGVNKDPFIESKSASSTAIAAILLLGIVFSIFSVVHLGYYPEWKADEEHSHMANVWEDMTELKSQIDRTSIALMQIDRTSIAPISDPNSSAPKITRNIPLHIGSWQMPLIGTTMSTGTVSVNTARCKMTITPKNGIGKINGSETVINCGTIAYNSNNEYYVDQTFKYENGALILAQKEQSVMKLYPSIRVCEVSPGNYSFLIYAVEIQGPVDTLSSNADSSIYLKNCSFGNIYDSDGHGNVDSFGLTLDTDHPDAWKTYFNEMLTGAGLENNKDYALKLTENDSLSLSFPMNGSNNSLGRLYVGKTAVNAELVNGLS</sequence>
<organism evidence="2 3">
    <name type="scientific">Methanosarcina lacustris Z-7289</name>
    <dbReference type="NCBI Taxonomy" id="1434111"/>
    <lineage>
        <taxon>Archaea</taxon>
        <taxon>Methanobacteriati</taxon>
        <taxon>Methanobacteriota</taxon>
        <taxon>Stenosarchaea group</taxon>
        <taxon>Methanomicrobia</taxon>
        <taxon>Methanosarcinales</taxon>
        <taxon>Methanosarcinaceae</taxon>
        <taxon>Methanosarcina</taxon>
    </lineage>
</organism>